<protein>
    <submittedName>
        <fullName evidence="2">Uncharacterized protein</fullName>
    </submittedName>
</protein>
<feature type="compositionally biased region" description="Basic and acidic residues" evidence="1">
    <location>
        <begin position="42"/>
        <end position="61"/>
    </location>
</feature>
<feature type="compositionally biased region" description="Basic residues" evidence="1">
    <location>
        <begin position="1"/>
        <end position="10"/>
    </location>
</feature>
<feature type="compositionally biased region" description="Basic residues" evidence="1">
    <location>
        <begin position="62"/>
        <end position="73"/>
    </location>
</feature>
<evidence type="ECO:0000313" key="3">
    <source>
        <dbReference type="Proteomes" id="UP000027222"/>
    </source>
</evidence>
<feature type="compositionally biased region" description="Polar residues" evidence="1">
    <location>
        <begin position="113"/>
        <end position="125"/>
    </location>
</feature>
<reference evidence="3" key="1">
    <citation type="journal article" date="2014" name="Proc. Natl. Acad. Sci. U.S.A.">
        <title>Extensive sampling of basidiomycete genomes demonstrates inadequacy of the white-rot/brown-rot paradigm for wood decay fungi.</title>
        <authorList>
            <person name="Riley R."/>
            <person name="Salamov A.A."/>
            <person name="Brown D.W."/>
            <person name="Nagy L.G."/>
            <person name="Floudas D."/>
            <person name="Held B.W."/>
            <person name="Levasseur A."/>
            <person name="Lombard V."/>
            <person name="Morin E."/>
            <person name="Otillar R."/>
            <person name="Lindquist E.A."/>
            <person name="Sun H."/>
            <person name="LaButti K.M."/>
            <person name="Schmutz J."/>
            <person name="Jabbour D."/>
            <person name="Luo H."/>
            <person name="Baker S.E."/>
            <person name="Pisabarro A.G."/>
            <person name="Walton J.D."/>
            <person name="Blanchette R.A."/>
            <person name="Henrissat B."/>
            <person name="Martin F."/>
            <person name="Cullen D."/>
            <person name="Hibbett D.S."/>
            <person name="Grigoriev I.V."/>
        </authorList>
    </citation>
    <scope>NUCLEOTIDE SEQUENCE [LARGE SCALE GENOMIC DNA]</scope>
    <source>
        <strain evidence="3">CBS 339.88</strain>
    </source>
</reference>
<accession>A0A067SMV3</accession>
<proteinExistence type="predicted"/>
<name>A0A067SMV3_GALM3</name>
<organism evidence="2 3">
    <name type="scientific">Galerina marginata (strain CBS 339.88)</name>
    <dbReference type="NCBI Taxonomy" id="685588"/>
    <lineage>
        <taxon>Eukaryota</taxon>
        <taxon>Fungi</taxon>
        <taxon>Dikarya</taxon>
        <taxon>Basidiomycota</taxon>
        <taxon>Agaricomycotina</taxon>
        <taxon>Agaricomycetes</taxon>
        <taxon>Agaricomycetidae</taxon>
        <taxon>Agaricales</taxon>
        <taxon>Agaricineae</taxon>
        <taxon>Strophariaceae</taxon>
        <taxon>Galerina</taxon>
    </lineage>
</organism>
<dbReference type="AlphaFoldDB" id="A0A067SMV3"/>
<evidence type="ECO:0000256" key="1">
    <source>
        <dbReference type="SAM" id="MobiDB-lite"/>
    </source>
</evidence>
<feature type="compositionally biased region" description="Polar residues" evidence="1">
    <location>
        <begin position="25"/>
        <end position="41"/>
    </location>
</feature>
<dbReference type="EMBL" id="KL142393">
    <property type="protein sequence ID" value="KDR71357.1"/>
    <property type="molecule type" value="Genomic_DNA"/>
</dbReference>
<gene>
    <name evidence="2" type="ORF">GALMADRAFT_1345857</name>
</gene>
<keyword evidence="3" id="KW-1185">Reference proteome</keyword>
<dbReference type="HOGENOM" id="CLU_1825420_0_0_1"/>
<feature type="region of interest" description="Disordered" evidence="1">
    <location>
        <begin position="1"/>
        <end position="141"/>
    </location>
</feature>
<dbReference type="Proteomes" id="UP000027222">
    <property type="component" value="Unassembled WGS sequence"/>
</dbReference>
<evidence type="ECO:0000313" key="2">
    <source>
        <dbReference type="EMBL" id="KDR71357.1"/>
    </source>
</evidence>
<sequence>MRHQRRHSIRRYLDSRRHSRKQNKPAATTTRTELQQNTVHSQETRRDRTKSQQYRGLDHRSIGQKRHQRRNSIRRNLDSRRHSRKQNRPAAATRIESQQNTVHSKKHVEIEPSPSSTVDATTGASAGNDAEKQNMYQTQKG</sequence>